<gene>
    <name evidence="3" type="ORF">IV49_GL000307</name>
</gene>
<accession>A0A0R2HB49</accession>
<dbReference type="Gene3D" id="3.30.230.30">
    <property type="entry name" value="Impact, N-terminal domain"/>
    <property type="match status" value="1"/>
</dbReference>
<dbReference type="InterPro" id="IPR023582">
    <property type="entry name" value="Impact"/>
</dbReference>
<dbReference type="Proteomes" id="UP000051841">
    <property type="component" value="Unassembled WGS sequence"/>
</dbReference>
<dbReference type="SUPFAM" id="SSF54211">
    <property type="entry name" value="Ribosomal protein S5 domain 2-like"/>
    <property type="match status" value="1"/>
</dbReference>
<dbReference type="PROSITE" id="PS00910">
    <property type="entry name" value="UPF0029"/>
    <property type="match status" value="1"/>
</dbReference>
<feature type="domain" description="Impact N-terminal" evidence="2">
    <location>
        <begin position="15"/>
        <end position="115"/>
    </location>
</feature>
<dbReference type="InterPro" id="IPR020568">
    <property type="entry name" value="Ribosomal_Su5_D2-typ_SF"/>
</dbReference>
<dbReference type="PATRIC" id="fig|1410657.5.peg.321"/>
<organism evidence="3 4">
    <name type="scientific">Kandleria vitulina DSM 20405</name>
    <dbReference type="NCBI Taxonomy" id="1410657"/>
    <lineage>
        <taxon>Bacteria</taxon>
        <taxon>Bacillati</taxon>
        <taxon>Bacillota</taxon>
        <taxon>Erysipelotrichia</taxon>
        <taxon>Erysipelotrichales</taxon>
        <taxon>Coprobacillaceae</taxon>
        <taxon>Kandleria</taxon>
    </lineage>
</organism>
<dbReference type="GO" id="GO:0006446">
    <property type="term" value="P:regulation of translational initiation"/>
    <property type="evidence" value="ECO:0007669"/>
    <property type="project" value="TreeGrafter"/>
</dbReference>
<dbReference type="GO" id="GO:0005737">
    <property type="term" value="C:cytoplasm"/>
    <property type="evidence" value="ECO:0007669"/>
    <property type="project" value="TreeGrafter"/>
</dbReference>
<evidence type="ECO:0000259" key="2">
    <source>
        <dbReference type="Pfam" id="PF01205"/>
    </source>
</evidence>
<proteinExistence type="inferred from homology"/>
<dbReference type="AlphaFoldDB" id="A0A0R2HB49"/>
<keyword evidence="4" id="KW-1185">Reference proteome</keyword>
<dbReference type="EMBL" id="JQBL01000011">
    <property type="protein sequence ID" value="KRN50297.1"/>
    <property type="molecule type" value="Genomic_DNA"/>
</dbReference>
<evidence type="ECO:0000313" key="3">
    <source>
        <dbReference type="EMBL" id="KRN50297.1"/>
    </source>
</evidence>
<evidence type="ECO:0000256" key="1">
    <source>
        <dbReference type="ARBA" id="ARBA00007665"/>
    </source>
</evidence>
<name>A0A0R2HB49_9FIRM</name>
<dbReference type="InterPro" id="IPR020569">
    <property type="entry name" value="UPF0029_Impact_CS"/>
</dbReference>
<evidence type="ECO:0000313" key="4">
    <source>
        <dbReference type="Proteomes" id="UP000051841"/>
    </source>
</evidence>
<comment type="similarity">
    <text evidence="1">Belongs to the IMPACT family.</text>
</comment>
<dbReference type="InterPro" id="IPR036956">
    <property type="entry name" value="Impact_N_sf"/>
</dbReference>
<dbReference type="InterPro" id="IPR001498">
    <property type="entry name" value="Impact_N"/>
</dbReference>
<dbReference type="RefSeq" id="WP_031589143.1">
    <property type="nucleotide sequence ID" value="NZ_JNKN01000012.1"/>
</dbReference>
<comment type="caution">
    <text evidence="3">The sequence shown here is derived from an EMBL/GenBank/DDBJ whole genome shotgun (WGS) entry which is preliminary data.</text>
</comment>
<protein>
    <recommendedName>
        <fullName evidence="2">Impact N-terminal domain-containing protein</fullName>
    </recommendedName>
</protein>
<sequence length="197" mass="22214">MKSIENITQYTTIIKKSEFITTLIPCNEIEQVESLVAKYSKSDATHNCVAYIVNNHEKANDDGEPSGTAGLPMLNVLQRQGLENIIAIVTRYFGGIKLGAGGLTRAYTNSVADALKEARIVEKECVAKYRIDVDYHYSKKLSYLIQAKNLPLVDTIYDEKVHYILFLKDTSFIDEIQELTANTFTYEKIGEDYIEIA</sequence>
<dbReference type="PANTHER" id="PTHR16301">
    <property type="entry name" value="IMPACT-RELATED"/>
    <property type="match status" value="1"/>
</dbReference>
<dbReference type="PANTHER" id="PTHR16301:SF20">
    <property type="entry name" value="IMPACT FAMILY MEMBER YIGZ"/>
    <property type="match status" value="1"/>
</dbReference>
<dbReference type="Pfam" id="PF01205">
    <property type="entry name" value="Impact_N"/>
    <property type="match status" value="1"/>
</dbReference>
<reference evidence="3 4" key="1">
    <citation type="journal article" date="2015" name="Genome Announc.">
        <title>Expanding the biotechnology potential of lactobacilli through comparative genomics of 213 strains and associated genera.</title>
        <authorList>
            <person name="Sun Z."/>
            <person name="Harris H.M."/>
            <person name="McCann A."/>
            <person name="Guo C."/>
            <person name="Argimon S."/>
            <person name="Zhang W."/>
            <person name="Yang X."/>
            <person name="Jeffery I.B."/>
            <person name="Cooney J.C."/>
            <person name="Kagawa T.F."/>
            <person name="Liu W."/>
            <person name="Song Y."/>
            <person name="Salvetti E."/>
            <person name="Wrobel A."/>
            <person name="Rasinkangas P."/>
            <person name="Parkhill J."/>
            <person name="Rea M.C."/>
            <person name="O'Sullivan O."/>
            <person name="Ritari J."/>
            <person name="Douillard F.P."/>
            <person name="Paul Ross R."/>
            <person name="Yang R."/>
            <person name="Briner A.E."/>
            <person name="Felis G.E."/>
            <person name="de Vos W.M."/>
            <person name="Barrangou R."/>
            <person name="Klaenhammer T.R."/>
            <person name="Caufield P.W."/>
            <person name="Cui Y."/>
            <person name="Zhang H."/>
            <person name="O'Toole P.W."/>
        </authorList>
    </citation>
    <scope>NUCLEOTIDE SEQUENCE [LARGE SCALE GENOMIC DNA]</scope>
    <source>
        <strain evidence="3 4">DSM 20405</strain>
    </source>
</reference>